<dbReference type="InterPro" id="IPR012338">
    <property type="entry name" value="Beta-lactam/transpept-like"/>
</dbReference>
<keyword evidence="3" id="KW-1185">Reference proteome</keyword>
<evidence type="ECO:0000259" key="1">
    <source>
        <dbReference type="Pfam" id="PF00144"/>
    </source>
</evidence>
<dbReference type="Gene3D" id="3.40.710.10">
    <property type="entry name" value="DD-peptidase/beta-lactamase superfamily"/>
    <property type="match status" value="1"/>
</dbReference>
<dbReference type="SUPFAM" id="SSF56601">
    <property type="entry name" value="beta-lactamase/transpeptidase-like"/>
    <property type="match status" value="1"/>
</dbReference>
<comment type="caution">
    <text evidence="2">The sequence shown here is derived from an EMBL/GenBank/DDBJ whole genome shotgun (WGS) entry which is preliminary data.</text>
</comment>
<gene>
    <name evidence="2" type="primary">pbpX</name>
    <name evidence="2" type="ORF">DSM106044_02158</name>
</gene>
<dbReference type="EMBL" id="QGQD01000045">
    <property type="protein sequence ID" value="TLD00958.1"/>
    <property type="molecule type" value="Genomic_DNA"/>
</dbReference>
<dbReference type="PANTHER" id="PTHR43283:SF7">
    <property type="entry name" value="BETA-LACTAMASE-RELATED DOMAIN-CONTAINING PROTEIN"/>
    <property type="match status" value="1"/>
</dbReference>
<dbReference type="Proteomes" id="UP000306509">
    <property type="component" value="Unassembled WGS sequence"/>
</dbReference>
<dbReference type="AlphaFoldDB" id="A0A4V6HRZ5"/>
<evidence type="ECO:0000313" key="3">
    <source>
        <dbReference type="Proteomes" id="UP000306509"/>
    </source>
</evidence>
<dbReference type="Pfam" id="PF00144">
    <property type="entry name" value="Beta-lactamase"/>
    <property type="match status" value="1"/>
</dbReference>
<protein>
    <submittedName>
        <fullName evidence="2">Putative penicillin-binding protein PbpX</fullName>
    </submittedName>
</protein>
<sequence>MTKEQMAVFELIWNLINGKTDRSKVEFAPQKIPFSEEAPYEQAFQRAIPETQGISSAMIGDLLEELAGNDGINMHHIMILRNGYVIGEASFAPYIQGMWHITHSMCKSITGMAVGMLIAEGRLELDDRVHDIFEKKNILGLFRQRNITVRNLLTMSSGVVYNEAGALAGNEWAKSFLESSVKGTPGTVFDYNSMNTYMLSAIVTEITGETLTEYLTPRLFEPLGITKFFWETCPKGITKGGWGLFLMPEDAAKLGQLYLQEGKWNDRQIIPAAWVEESTTKQVDTPPEKGGYGYGYQIWMGGRPGSFLFNGMLGQNVIVYPDLQMVIVVHAGSRELFQKSTLMDVIGRYFENDFTPAENKVSVTAEENANYSRLLSIRKSLGGAGTDLPLIEKGGWKHRRIQKQRRLPRQKLVPDDRQWAAGRVYGMEQKHVGLAPLIIQVMHNNYSEGITQMGFSLDNGKFYLEIQEGSDSHKIEIGFHGARTTAVKFHEEEYLVGAEGRFTTDEENRRVLRIWITFLEEAVRREVKFYFQDEEVEIRWDEAPGKDVILKGLDSFAAMPADNLIINNLRGMVNPELFYYLIGRTIQPVVKGHLLQTESGC</sequence>
<proteinExistence type="predicted"/>
<dbReference type="PANTHER" id="PTHR43283">
    <property type="entry name" value="BETA-LACTAMASE-RELATED"/>
    <property type="match status" value="1"/>
</dbReference>
<dbReference type="InterPro" id="IPR001466">
    <property type="entry name" value="Beta-lactam-related"/>
</dbReference>
<dbReference type="STRING" id="180332.GCA_000797495_03937"/>
<name>A0A4V6HRZ5_9FIRM</name>
<dbReference type="InterPro" id="IPR050789">
    <property type="entry name" value="Diverse_Enzym_Activities"/>
</dbReference>
<organism evidence="2 3">
    <name type="scientific">Robinsoniella peoriensis</name>
    <dbReference type="NCBI Taxonomy" id="180332"/>
    <lineage>
        <taxon>Bacteria</taxon>
        <taxon>Bacillati</taxon>
        <taxon>Bacillota</taxon>
        <taxon>Clostridia</taxon>
        <taxon>Lachnospirales</taxon>
        <taxon>Lachnospiraceae</taxon>
        <taxon>Robinsoniella</taxon>
    </lineage>
</organism>
<feature type="domain" description="Beta-lactamase-related" evidence="1">
    <location>
        <begin position="77"/>
        <end position="331"/>
    </location>
</feature>
<reference evidence="2 3" key="1">
    <citation type="journal article" date="2019" name="Anaerobe">
        <title>Detection of Robinsoniella peoriensis in multiple bone samples of a trauma patient.</title>
        <authorList>
            <person name="Schrottner P."/>
            <person name="Hartwich K."/>
            <person name="Bunk B."/>
            <person name="Schober I."/>
            <person name="Helbig S."/>
            <person name="Rudolph W.W."/>
            <person name="Gunzer F."/>
        </authorList>
    </citation>
    <scope>NUCLEOTIDE SEQUENCE [LARGE SCALE GENOMIC DNA]</scope>
    <source>
        <strain evidence="2 3">DSM 106044</strain>
    </source>
</reference>
<accession>A0A4V6HRZ5</accession>
<evidence type="ECO:0000313" key="2">
    <source>
        <dbReference type="EMBL" id="TLD00958.1"/>
    </source>
</evidence>